<name>A0ABU6VKR4_9FABA</name>
<evidence type="ECO:0000256" key="6">
    <source>
        <dbReference type="ARBA" id="ARBA00022833"/>
    </source>
</evidence>
<accession>A0ABU6VKR4</accession>
<comment type="caution">
    <text evidence="13">The sequence shown here is derived from an EMBL/GenBank/DDBJ whole genome shotgun (WGS) entry which is preliminary data.</text>
</comment>
<dbReference type="InterPro" id="IPR053238">
    <property type="entry name" value="RING-H2_zinc_finger"/>
</dbReference>
<evidence type="ECO:0000256" key="4">
    <source>
        <dbReference type="ARBA" id="ARBA00022771"/>
    </source>
</evidence>
<reference evidence="13 14" key="1">
    <citation type="journal article" date="2023" name="Plants (Basel)">
        <title>Bridging the Gap: Combining Genomics and Transcriptomics Approaches to Understand Stylosanthes scabra, an Orphan Legume from the Brazilian Caatinga.</title>
        <authorList>
            <person name="Ferreira-Neto J.R.C."/>
            <person name="da Silva M.D."/>
            <person name="Binneck E."/>
            <person name="de Melo N.F."/>
            <person name="da Silva R.H."/>
            <person name="de Melo A.L.T.M."/>
            <person name="Pandolfi V."/>
            <person name="Bustamante F.O."/>
            <person name="Brasileiro-Vidal A.C."/>
            <person name="Benko-Iseppon A.M."/>
        </authorList>
    </citation>
    <scope>NUCLEOTIDE SEQUENCE [LARGE SCALE GENOMIC DNA]</scope>
    <source>
        <tissue evidence="13">Leaves</tissue>
    </source>
</reference>
<evidence type="ECO:0000256" key="8">
    <source>
        <dbReference type="PROSITE-ProRule" id="PRU00175"/>
    </source>
</evidence>
<keyword evidence="3" id="KW-0479">Metal-binding</keyword>
<organism evidence="13 14">
    <name type="scientific">Stylosanthes scabra</name>
    <dbReference type="NCBI Taxonomy" id="79078"/>
    <lineage>
        <taxon>Eukaryota</taxon>
        <taxon>Viridiplantae</taxon>
        <taxon>Streptophyta</taxon>
        <taxon>Embryophyta</taxon>
        <taxon>Tracheophyta</taxon>
        <taxon>Spermatophyta</taxon>
        <taxon>Magnoliopsida</taxon>
        <taxon>eudicotyledons</taxon>
        <taxon>Gunneridae</taxon>
        <taxon>Pentapetalae</taxon>
        <taxon>rosids</taxon>
        <taxon>fabids</taxon>
        <taxon>Fabales</taxon>
        <taxon>Fabaceae</taxon>
        <taxon>Papilionoideae</taxon>
        <taxon>50 kb inversion clade</taxon>
        <taxon>dalbergioids sensu lato</taxon>
        <taxon>Dalbergieae</taxon>
        <taxon>Pterocarpus clade</taxon>
        <taxon>Stylosanthes</taxon>
    </lineage>
</organism>
<evidence type="ECO:0000259" key="12">
    <source>
        <dbReference type="PROSITE" id="PS50089"/>
    </source>
</evidence>
<dbReference type="EMBL" id="JASCZI010151446">
    <property type="protein sequence ID" value="MED6172901.1"/>
    <property type="molecule type" value="Genomic_DNA"/>
</dbReference>
<keyword evidence="6" id="KW-0862">Zinc</keyword>
<feature type="domain" description="RING-type" evidence="12">
    <location>
        <begin position="128"/>
        <end position="170"/>
    </location>
</feature>
<keyword evidence="4 8" id="KW-0863">Zinc-finger</keyword>
<dbReference type="InterPro" id="IPR001841">
    <property type="entry name" value="Znf_RING"/>
</dbReference>
<proteinExistence type="inferred from homology"/>
<comment type="catalytic activity">
    <reaction evidence="1">
        <text>S-ubiquitinyl-[E2 ubiquitin-conjugating enzyme]-L-cysteine + [acceptor protein]-L-lysine = [E2 ubiquitin-conjugating enzyme]-L-cysteine + N(6)-ubiquitinyl-[acceptor protein]-L-lysine.</text>
        <dbReference type="EC" id="2.3.2.27"/>
    </reaction>
</comment>
<keyword evidence="5" id="KW-0833">Ubl conjugation pathway</keyword>
<keyword evidence="14" id="KW-1185">Reference proteome</keyword>
<keyword evidence="11" id="KW-0732">Signal</keyword>
<feature type="region of interest" description="Disordered" evidence="9">
    <location>
        <begin position="329"/>
        <end position="367"/>
    </location>
</feature>
<dbReference type="PROSITE" id="PS50089">
    <property type="entry name" value="ZF_RING_2"/>
    <property type="match status" value="1"/>
</dbReference>
<feature type="compositionally biased region" description="Basic and acidic residues" evidence="9">
    <location>
        <begin position="329"/>
        <end position="355"/>
    </location>
</feature>
<evidence type="ECO:0000313" key="13">
    <source>
        <dbReference type="EMBL" id="MED6172901.1"/>
    </source>
</evidence>
<feature type="region of interest" description="Disordered" evidence="9">
    <location>
        <begin position="289"/>
        <end position="313"/>
    </location>
</feature>
<evidence type="ECO:0000256" key="7">
    <source>
        <dbReference type="ARBA" id="ARBA00024209"/>
    </source>
</evidence>
<evidence type="ECO:0000313" key="14">
    <source>
        <dbReference type="Proteomes" id="UP001341840"/>
    </source>
</evidence>
<sequence length="367" mass="41488">MTNLMECHAPSSPHVIPLLLLLLLLFFTPLTMAEQQGYPLPKVKGDKTIAIVLLVLIFLFFALGLLSIYTRRCSHRRHRSHLVNPAILPATYGGGDSHGLDMLVVESFPTFVYSDVKSHKNAPCPLECAVCLSEFHDEETLRLIPTCCHVFHPNCIEAWLSSHSTCPVCRANLMPKPRDTSSPSSSSSLVVNISNQPDPDSVISDDQNITTITDSKSHQEQRTLSNFGEENGSVRSFYRFNSTGHFTVRPVENVERFTLRLPEDMRNQLVNASSSVNRTVSCRVTFERERSEKEGYRTRSARRTEQFNGLSQMEQRGFTWTQPFIGMTRLERSNKGESNNNKEKEDEKDVGERSCDLLFPKDSTRSS</sequence>
<keyword evidence="10" id="KW-0812">Transmembrane</keyword>
<feature type="transmembrane region" description="Helical" evidence="10">
    <location>
        <begin position="49"/>
        <end position="69"/>
    </location>
</feature>
<evidence type="ECO:0000256" key="9">
    <source>
        <dbReference type="SAM" id="MobiDB-lite"/>
    </source>
</evidence>
<dbReference type="Gene3D" id="3.30.40.10">
    <property type="entry name" value="Zinc/RING finger domain, C3HC4 (zinc finger)"/>
    <property type="match status" value="1"/>
</dbReference>
<gene>
    <name evidence="13" type="ORF">PIB30_054227</name>
</gene>
<evidence type="ECO:0000256" key="3">
    <source>
        <dbReference type="ARBA" id="ARBA00022723"/>
    </source>
</evidence>
<evidence type="ECO:0000256" key="11">
    <source>
        <dbReference type="SAM" id="SignalP"/>
    </source>
</evidence>
<dbReference type="SMART" id="SM00184">
    <property type="entry name" value="RING"/>
    <property type="match status" value="1"/>
</dbReference>
<dbReference type="Proteomes" id="UP001341840">
    <property type="component" value="Unassembled WGS sequence"/>
</dbReference>
<keyword evidence="10" id="KW-1133">Transmembrane helix</keyword>
<protein>
    <recommendedName>
        <fullName evidence="2">RING-type E3 ubiquitin transferase</fullName>
        <ecNumber evidence="2">2.3.2.27</ecNumber>
    </recommendedName>
</protein>
<dbReference type="PANTHER" id="PTHR14155">
    <property type="entry name" value="RING FINGER DOMAIN-CONTAINING"/>
    <property type="match status" value="1"/>
</dbReference>
<dbReference type="EC" id="2.3.2.27" evidence="2"/>
<keyword evidence="10" id="KW-0472">Membrane</keyword>
<feature type="signal peptide" evidence="11">
    <location>
        <begin position="1"/>
        <end position="33"/>
    </location>
</feature>
<dbReference type="Pfam" id="PF13639">
    <property type="entry name" value="zf-RING_2"/>
    <property type="match status" value="1"/>
</dbReference>
<dbReference type="PANTHER" id="PTHR14155:SF583">
    <property type="entry name" value="RING-TYPE DOMAIN-CONTAINING PROTEIN"/>
    <property type="match status" value="1"/>
</dbReference>
<dbReference type="InterPro" id="IPR013083">
    <property type="entry name" value="Znf_RING/FYVE/PHD"/>
</dbReference>
<evidence type="ECO:0000256" key="10">
    <source>
        <dbReference type="SAM" id="Phobius"/>
    </source>
</evidence>
<comment type="similarity">
    <text evidence="7">Belongs to the RING-type zinc finger family. ATL subfamily.</text>
</comment>
<feature type="compositionally biased region" description="Basic and acidic residues" evidence="9">
    <location>
        <begin position="289"/>
        <end position="305"/>
    </location>
</feature>
<evidence type="ECO:0000256" key="1">
    <source>
        <dbReference type="ARBA" id="ARBA00000900"/>
    </source>
</evidence>
<feature type="chain" id="PRO_5045412405" description="RING-type E3 ubiquitin transferase" evidence="11">
    <location>
        <begin position="34"/>
        <end position="367"/>
    </location>
</feature>
<evidence type="ECO:0000256" key="5">
    <source>
        <dbReference type="ARBA" id="ARBA00022786"/>
    </source>
</evidence>
<dbReference type="SUPFAM" id="SSF57850">
    <property type="entry name" value="RING/U-box"/>
    <property type="match status" value="1"/>
</dbReference>
<dbReference type="CDD" id="cd16461">
    <property type="entry name" value="RING-H2_EL5-like"/>
    <property type="match status" value="1"/>
</dbReference>
<evidence type="ECO:0000256" key="2">
    <source>
        <dbReference type="ARBA" id="ARBA00012483"/>
    </source>
</evidence>